<dbReference type="Proteomes" id="UP000276133">
    <property type="component" value="Unassembled WGS sequence"/>
</dbReference>
<evidence type="ECO:0000313" key="2">
    <source>
        <dbReference type="Proteomes" id="UP000276133"/>
    </source>
</evidence>
<comment type="caution">
    <text evidence="1">The sequence shown here is derived from an EMBL/GenBank/DDBJ whole genome shotgun (WGS) entry which is preliminary data.</text>
</comment>
<sequence>MLTVSLKTVFTNSLPSPFLYLRLTVRPNWRAENVSLGVNILAVTVDNLVVSEGGKVLNVIGKVLWISEGSVNAFYQECACCIVVKSDQKLDQASCWQICSFSWFHKQKKKIKILSKKCVDLFTSATLGFSASSLITASSSASSSTASSALTITGANRSVNENEAIKRKLLKVVFVLHRVDSINVGLFSLFKFKVNQHAKVQGRIELCEIHLESQYFLKSSMLKPELFKSPKKSPKKNKFFPKQLLDMSCQIN</sequence>
<evidence type="ECO:0000313" key="1">
    <source>
        <dbReference type="EMBL" id="RMZ99979.1"/>
    </source>
</evidence>
<name>A0A3M7PLM8_BRAPC</name>
<reference evidence="1 2" key="1">
    <citation type="journal article" date="2018" name="Sci. Rep.">
        <title>Genomic signatures of local adaptation to the degree of environmental predictability in rotifers.</title>
        <authorList>
            <person name="Franch-Gras L."/>
            <person name="Hahn C."/>
            <person name="Garcia-Roger E.M."/>
            <person name="Carmona M.J."/>
            <person name="Serra M."/>
            <person name="Gomez A."/>
        </authorList>
    </citation>
    <scope>NUCLEOTIDE SEQUENCE [LARGE SCALE GENOMIC DNA]</scope>
    <source>
        <strain evidence="1">HYR1</strain>
    </source>
</reference>
<dbReference type="AlphaFoldDB" id="A0A3M7PLM8"/>
<proteinExistence type="predicted"/>
<organism evidence="1 2">
    <name type="scientific">Brachionus plicatilis</name>
    <name type="common">Marine rotifer</name>
    <name type="synonym">Brachionus muelleri</name>
    <dbReference type="NCBI Taxonomy" id="10195"/>
    <lineage>
        <taxon>Eukaryota</taxon>
        <taxon>Metazoa</taxon>
        <taxon>Spiralia</taxon>
        <taxon>Gnathifera</taxon>
        <taxon>Rotifera</taxon>
        <taxon>Eurotatoria</taxon>
        <taxon>Monogononta</taxon>
        <taxon>Pseudotrocha</taxon>
        <taxon>Ploima</taxon>
        <taxon>Brachionidae</taxon>
        <taxon>Brachionus</taxon>
    </lineage>
</organism>
<keyword evidence="2" id="KW-1185">Reference proteome</keyword>
<protein>
    <submittedName>
        <fullName evidence="1">Uncharacterized protein</fullName>
    </submittedName>
</protein>
<dbReference type="EMBL" id="REGN01009978">
    <property type="protein sequence ID" value="RMZ99979.1"/>
    <property type="molecule type" value="Genomic_DNA"/>
</dbReference>
<gene>
    <name evidence="1" type="ORF">BpHYR1_038948</name>
</gene>
<accession>A0A3M7PLM8</accession>